<feature type="region of interest" description="V5" evidence="33">
    <location>
        <begin position="459"/>
        <end position="469"/>
    </location>
</feature>
<evidence type="ECO:0000256" key="30">
    <source>
        <dbReference type="ARBA" id="ARBA00023288"/>
    </source>
</evidence>
<evidence type="ECO:0000256" key="14">
    <source>
        <dbReference type="ARBA" id="ARBA00022692"/>
    </source>
</evidence>
<comment type="subcellular location">
    <subcellularLocation>
        <location evidence="3">Host cell membrane</location>
        <topology evidence="3">Peripheral membrane protein</topology>
    </subcellularLocation>
    <subcellularLocation>
        <location evidence="1">Host cell membrane</location>
        <topology evidence="1">Single-pass type I membrane protein</topology>
    </subcellularLocation>
    <subcellularLocation>
        <location evidence="2">Host endosome membrane</location>
        <topology evidence="2">Peripheral membrane protein</topology>
    </subcellularLocation>
    <subcellularLocation>
        <location evidence="5">Host endosome membrane</location>
        <topology evidence="5">Single-pass type I membrane protein</topology>
    </subcellularLocation>
    <subcellularLocation>
        <location evidence="6">Virion membrane</location>
        <topology evidence="6">Peripheral membrane protein</topology>
    </subcellularLocation>
    <subcellularLocation>
        <location evidence="4">Virion membrane</location>
        <topology evidence="4">Single-pass type I membrane protein</topology>
    </subcellularLocation>
</comment>
<dbReference type="GO" id="GO:0019082">
    <property type="term" value="P:viral protein processing"/>
    <property type="evidence" value="ECO:0007669"/>
    <property type="project" value="UniProtKB-UniRule"/>
</dbReference>
<keyword evidence="25 33" id="KW-0472">Membrane</keyword>
<dbReference type="SUPFAM" id="SSF58069">
    <property type="entry name" value="Virus ectodomain"/>
    <property type="match status" value="1"/>
</dbReference>
<keyword evidence="18 33" id="KW-0946">Virion</keyword>
<feature type="disulfide bond" evidence="33">
    <location>
        <begin position="229"/>
        <end position="240"/>
    </location>
</feature>
<keyword evidence="19 33" id="KW-1043">Host membrane</keyword>
<dbReference type="Gene3D" id="2.170.40.20">
    <property type="entry name" value="Human immunodeficiency virus 1, Gp160, envelope glycoprotein"/>
    <property type="match status" value="2"/>
</dbReference>
<comment type="domain">
    <text evidence="33">The CD4-binding region is targeted by the antibody b12.</text>
</comment>
<comment type="function">
    <text evidence="33">Envelope glycoprotein gp160: Oligomerizes in the host endoplasmic reticulum into predominantly trimers. In a second time, gp160 transits in the host Golgi, where glycosylation is completed. The precursor is then proteolytically cleaved in the trans-Golgi and thereby activated by cellular furin or furin-like proteases to produce gp120 and gp41.</text>
</comment>
<feature type="short sequence motif" description="YXXL motif; contains endocytosis signal" evidence="33">
    <location>
        <begin position="710"/>
        <end position="713"/>
    </location>
</feature>
<feature type="disulfide bond" evidence="33">
    <location>
        <begin position="219"/>
        <end position="248"/>
    </location>
</feature>
<comment type="domain">
    <text evidence="33">The membrane proximal external region (MPER) present in gp41 is a tryptophan-rich region recognized by the antibodies 2F5, Z13, and 4E10. MPER seems to play a role in fusion.</text>
</comment>
<feature type="disulfide bond" evidence="33">
    <location>
        <begin position="596"/>
        <end position="602"/>
    </location>
</feature>
<comment type="function">
    <text evidence="33">Surface protein gp120: Attaches the virus to the host lymphoid cell by binding to the primary receptor CD4. This interaction induces a structural rearrangement creating a high affinity binding site for a chemokine coreceptor like CXCR4 and/or CCR5. Acts as a ligand for CD209/DC-SIGN and CLEC4M/DC-SIGNR, which are respectively found on dendritic cells (DCs), and on endothelial cells of liver sinusoids and lymph node sinuses. These interactions allow capture of viral particles at mucosal surfaces by these cells and subsequent transmission to permissive cells. HIV subverts the migration properties of dendritic cells to gain access to CD4+ T-cells in lymph nodes. Virus transmission to permissive T-cells occurs either in trans (without DCs infection, through viral capture and transmission), or in cis (following DCs productive infection, through the usual CD4-gp120 interaction), thereby inducing a robust infection. In trans infection, bound virions remain infectious over days and it is proposed that they are not degraded, but protected in non-lysosomal acidic organelles within the DCs close to the cell membrane thus contributing to the viral infectious potential during DCs' migration from the periphery to the lymphoid tissues. On arrival at lymphoid tissues, intact virions recycle back to DCs' cell surface allowing virus transmission to CD4+ T-cells.</text>
</comment>
<dbReference type="FunFam" id="2.170.40.20:FF:000001">
    <property type="entry name" value="Envelope glycoprotein gp160"/>
    <property type="match status" value="1"/>
</dbReference>
<evidence type="ECO:0000256" key="4">
    <source>
        <dbReference type="ARBA" id="ARBA00004563"/>
    </source>
</evidence>
<evidence type="ECO:0000256" key="32">
    <source>
        <dbReference type="ARBA" id="ARBA00062028"/>
    </source>
</evidence>
<organismHost>
    <name type="scientific">Homo sapiens</name>
    <name type="common">Human</name>
    <dbReference type="NCBI Taxonomy" id="9606"/>
</organismHost>
<feature type="lipid moiety-binding region" description="S-palmitoyl cysteine; by host" evidence="33">
    <location>
        <position position="835"/>
    </location>
</feature>
<feature type="region of interest" description="Fusion peptide" evidence="33">
    <location>
        <begin position="510"/>
        <end position="530"/>
    </location>
</feature>
<evidence type="ECO:0000256" key="10">
    <source>
        <dbReference type="ARBA" id="ARBA00022570"/>
    </source>
</evidence>
<keyword evidence="8 33" id="KW-1170">Fusion of virus membrane with host endosomal membrane</keyword>
<dbReference type="Pfam" id="PF00517">
    <property type="entry name" value="GP41"/>
    <property type="match status" value="1"/>
</dbReference>
<keyword evidence="14 33" id="KW-0812">Transmembrane</keyword>
<keyword evidence="10 33" id="KW-1165">Clathrin-mediated endocytosis of virus by host</keyword>
<evidence type="ECO:0000256" key="20">
    <source>
        <dbReference type="ARBA" id="ARBA00022879"/>
    </source>
</evidence>
<dbReference type="EMBL" id="GU938295">
    <property type="protein sequence ID" value="ADD66796.1"/>
    <property type="molecule type" value="Genomic_DNA"/>
</dbReference>
<comment type="subunit">
    <text evidence="33">The mature envelope protein (Env) consists of a homotrimer of non-covalently associated gp120-gp41 heterodimers. The resulting complex protrudes from the virus surface as a spike. There seems to be as few as 10 spikes on the average virion. Surface protein gp120 interacts with host CD4, CCR5 and CXCR4. Gp120 also interacts with the C-type lectins CD209/DC-SIGN and CLEC4M/DC-SIGNR (collectively referred to as DC-SIGN(R)). Gp120 and gp41 interact with GalCer. Gp120 interacts with host ITGA4/ITGB7 complex; on CD4+ T-cells, this interaction results in rapid activation of integrin ITGAL/LFA-1, which facilitates efficient cell-to-cell spreading of HIV-1. Gp120 interacts with cell-associated heparan sulfate; this interaction increases virus infectivity on permissive cells and may be involved in infection of CD4- cells.</text>
</comment>
<keyword evidence="26 33" id="KW-0564">Palmitate</keyword>
<reference evidence="38" key="1">
    <citation type="journal article" date="2010" name="J. Virol.">
        <title>Wide variation in the multiplicity of HIV-1 infection among injection drug users.</title>
        <authorList>
            <person name="Bar K.J."/>
            <person name="Li H."/>
            <person name="Chamberland A."/>
            <person name="Tremblay C."/>
            <person name="Routy J.P."/>
            <person name="Grayson T."/>
            <person name="Sun C."/>
            <person name="Wang S."/>
            <person name="Learn G.H."/>
            <person name="Morgan C.J."/>
            <person name="Schumacher J.E."/>
            <person name="Haynes B.F."/>
            <person name="Keele B.F."/>
            <person name="Hahn B.H."/>
            <person name="Shaw G.M."/>
        </authorList>
    </citation>
    <scope>NUCLEOTIDE SEQUENCE</scope>
    <source>
        <strain evidence="38">HDNDRPI034_3C31</strain>
    </source>
</reference>
<keyword evidence="7 33" id="KW-1168">Fusion of virus membrane with host membrane</keyword>
<evidence type="ECO:0000256" key="27">
    <source>
        <dbReference type="ARBA" id="ARBA00023157"/>
    </source>
</evidence>
<keyword evidence="22 33" id="KW-1133">Transmembrane helix</keyword>
<evidence type="ECO:0000256" key="2">
    <source>
        <dbReference type="ARBA" id="ARBA00004433"/>
    </source>
</evidence>
<evidence type="ECO:0000256" key="33">
    <source>
        <dbReference type="HAMAP-Rule" id="MF_04083"/>
    </source>
</evidence>
<comment type="PTM">
    <text evidence="33">Highly glycosylated by host. The high number of glycan on the protein is reffered to as 'glycan shield' because it contributes to hide protein sequence from adaptive immune system.</text>
</comment>
<evidence type="ECO:0000256" key="22">
    <source>
        <dbReference type="ARBA" id="ARBA00022989"/>
    </source>
</evidence>
<keyword evidence="17 33" id="KW-1161">Viral attachment to host cell</keyword>
<comment type="miscellaneous">
    <text evidence="33">HIV-1 lineages are divided in three main groups, M (for Major), O (for Outlier), and N (for New, or Non-M, Non-O). The vast majority of strains found worldwide belong to the group M. Group O seems to be endemic to and largely confined to Cameroon and neighboring countries in West Central Africa, where these viruses represent a small minority of HIV-1 strains. The group N is represented by a limited number of isolates from Cameroonian persons. The group M is further subdivided in 9 clades or subtypes (A to D, F to H, J and K).</text>
</comment>
<protein>
    <recommendedName>
        <fullName evidence="33">Envelope glycoprotein gp160</fullName>
    </recommendedName>
    <alternativeName>
        <fullName evidence="33">Env polyprotein</fullName>
    </alternativeName>
    <component>
        <recommendedName>
            <fullName evidence="33">Surface protein gp120</fullName>
            <shortName evidence="33">SU</shortName>
        </recommendedName>
        <alternativeName>
            <fullName evidence="33">Glycoprotein 120</fullName>
            <shortName evidence="33">gp120</shortName>
        </alternativeName>
    </component>
    <component>
        <recommendedName>
            <fullName evidence="33">Transmembrane protein gp41</fullName>
            <shortName evidence="33">TM</shortName>
        </recommendedName>
        <alternativeName>
            <fullName evidence="33">Glycoprotein 41</fullName>
            <shortName evidence="33">gp41</shortName>
        </alternativeName>
    </component>
</protein>
<feature type="domain" description="Retroviral envelope protein GP41-like" evidence="37">
    <location>
        <begin position="528"/>
        <end position="717"/>
    </location>
</feature>
<dbReference type="GO" id="GO:0052031">
    <property type="term" value="P:symbiont-mediated perturbation of host defense response"/>
    <property type="evidence" value="ECO:0007669"/>
    <property type="project" value="UniProtKB-UniRule"/>
</dbReference>
<comment type="PTM">
    <text evidence="33">Palmitoylation of the transmembrane protein and of Env polyprotein (prior to its proteolytic cleavage) is essential for their association with host cell membrane lipid rafts. Palmitoylation is therefore required for envelope trafficking to classical lipid rafts, but not for viral replication.</text>
</comment>
<dbReference type="InterPro" id="IPR000777">
    <property type="entry name" value="HIV1_Gp120"/>
</dbReference>
<evidence type="ECO:0000256" key="24">
    <source>
        <dbReference type="ARBA" id="ARBA00023054"/>
    </source>
</evidence>
<feature type="domain" description="Human immunodeficiency virus 1 envelope glycoprotein Gp120" evidence="36">
    <location>
        <begin position="33"/>
        <end position="509"/>
    </location>
</feature>
<dbReference type="GO" id="GO:0020002">
    <property type="term" value="C:host cell plasma membrane"/>
    <property type="evidence" value="ECO:0007669"/>
    <property type="project" value="UniProtKB-SubCell"/>
</dbReference>
<dbReference type="GO" id="GO:1903908">
    <property type="term" value="P:positive regulation of plasma membrane raft polarization"/>
    <property type="evidence" value="ECO:0007669"/>
    <property type="project" value="UniProtKB-UniRule"/>
</dbReference>
<keyword evidence="20 33" id="KW-0261">Viral envelope protein</keyword>
<feature type="topological domain" description="Cytoplasmic" evidence="33">
    <location>
        <begin position="704"/>
        <end position="854"/>
    </location>
</feature>
<dbReference type="InterPro" id="IPR037527">
    <property type="entry name" value="Gp160"/>
</dbReference>
<dbReference type="HAMAP" id="MF_04083">
    <property type="entry name" value="HIV_ENV"/>
    <property type="match status" value="1"/>
</dbReference>
<dbReference type="GO" id="GO:0044175">
    <property type="term" value="C:host cell endosome membrane"/>
    <property type="evidence" value="ECO:0007669"/>
    <property type="project" value="UniProtKB-SubCell"/>
</dbReference>
<feature type="chain" id="PRO_5023422041" description="Envelope glycoprotein gp160" evidence="33">
    <location>
        <begin position="32"/>
        <end position="854"/>
    </location>
</feature>
<gene>
    <name evidence="33 38" type="primary">env</name>
</gene>
<feature type="disulfide bond" evidence="33">
    <location>
        <begin position="53"/>
        <end position="73"/>
    </location>
</feature>
<organism evidence="38">
    <name type="scientific">Human immunodeficiency virus type 1</name>
    <name type="common">HIV-1</name>
    <dbReference type="NCBI Taxonomy" id="11676"/>
    <lineage>
        <taxon>Viruses</taxon>
        <taxon>Riboviria</taxon>
        <taxon>Pararnavirae</taxon>
        <taxon>Artverviricota</taxon>
        <taxon>Revtraviricetes</taxon>
        <taxon>Ortervirales</taxon>
        <taxon>Retroviridae</taxon>
        <taxon>Orthoretrovirinae</taxon>
        <taxon>Lentivirus</taxon>
        <taxon>Lentivirus humimdef1</taxon>
    </lineage>
</organism>
<dbReference type="GO" id="GO:0019062">
    <property type="term" value="P:virion attachment to host cell"/>
    <property type="evidence" value="ECO:0007669"/>
    <property type="project" value="UniProtKB-UniRule"/>
</dbReference>
<evidence type="ECO:0000256" key="35">
    <source>
        <dbReference type="SAM" id="MobiDB-lite"/>
    </source>
</evidence>
<evidence type="ECO:0000256" key="31">
    <source>
        <dbReference type="ARBA" id="ARBA00023296"/>
    </source>
</evidence>
<feature type="region of interest" description="CD4-binding loop" evidence="33">
    <location>
        <begin position="362"/>
        <end position="372"/>
    </location>
</feature>
<evidence type="ECO:0000256" key="16">
    <source>
        <dbReference type="ARBA" id="ARBA00022729"/>
    </source>
</evidence>
<dbReference type="FunFam" id="2.170.40.20:FF:000003">
    <property type="entry name" value="Envelope glycoprotein gp160"/>
    <property type="match status" value="1"/>
</dbReference>
<evidence type="ECO:0000256" key="28">
    <source>
        <dbReference type="ARBA" id="ARBA00023180"/>
    </source>
</evidence>
<feature type="site" description="Cleavage; by host furin" evidence="33">
    <location>
        <begin position="509"/>
        <end position="510"/>
    </location>
</feature>
<feature type="region of interest" description="V2" evidence="33">
    <location>
        <begin position="158"/>
        <end position="197"/>
    </location>
</feature>
<sequence>MRVKGMRKNWQQFWKGGILLLGILMICSATEPLWVTVYYGVPVWKEATTTLFCASDAKAYDTEAHNVWATHACVPTDPNPQEMALENVTENFNMWKNNMVEQMHEDIISLWDQSLKPCVTLTPLCVTLNCSEVRNNNSTNNTNSDGWGMMERGEIKNCSFNTTTEMTDKKQKQYSIFNALDIIPIDKDNTSYRLISCNTSVITKACPKITFEPIPIHYCAPAGFAILKCKDKKFNGTGPCNNVSTVQCTHGIRPVVSTQLLLNGSLAEEEVVIRSENFTNNVKNIIVQLNESVEINCTRPNNNTRKSIHIGPGKAFYTTDIIGDIRQAHCNISRAKWNNTLKQIVEKLGEQYNKNTIVFQPSSGGDPEIVMHSFNCGGEFFYCNSTHLFNSTWNKNDSTWTKNDSTVNNETITLPCRIKQIINKWQEVGKAMYAPPIKGQIRCSSNITGLILVRDGGNTNNTNETFRPAGGDMRDNWRSELYKYKVVKIEPLGVAPTKAKRRVVQREKRAVGIGAVLFGFLGAAGSTMGAASVTLTVQARQLLSGIVQQQNNLLKAIEAQQHLLQLTVWGIKQLQARVLAVERYLKDQQLLGIWGCSGKLICTTAVPWNASWSNKSLNDIWDNMTWMEWEREIDNYTKEIYDLIEKSQNQQEKNEQELLELDKWASLWNWFDITQWLWYIKIFIMIVGGLVGLRIIFTVLSIVNRVRKGYSPLSFQTRLPTPREPDRPEGIEEEGGERDRDTSGRLVDGFLTIFWIDLRNLSLFLYHRLRDLLLIVTRIVELLGRRGWEALKYWWNLLQYWNQELRNSAISLFNATAVAVAEGTDRVIEFLQRACRAIIHIPRRIRQGFERALQ</sequence>
<feature type="disulfide bond" evidence="33">
    <location>
        <begin position="376"/>
        <end position="443"/>
    </location>
</feature>
<evidence type="ECO:0000256" key="9">
    <source>
        <dbReference type="ARBA" id="ARBA00022511"/>
    </source>
</evidence>
<dbReference type="InterPro" id="IPR036377">
    <property type="entry name" value="Gp120_core_sf"/>
</dbReference>
<comment type="domain">
    <text evidence="33 34">The 17 amino acids long immunosuppressive region is present in many retroviral envelope proteins. Synthetic peptides derived from this relatively conserved sequence inhibit immune function in vitro and in vivo.</text>
</comment>
<dbReference type="GO" id="GO:0019064">
    <property type="term" value="P:fusion of virus membrane with host plasma membrane"/>
    <property type="evidence" value="ECO:0007669"/>
    <property type="project" value="UniProtKB-UniRule"/>
</dbReference>
<keyword evidence="24 33" id="KW-0175">Coiled coil</keyword>
<evidence type="ECO:0000259" key="36">
    <source>
        <dbReference type="Pfam" id="PF00516"/>
    </source>
</evidence>
<comment type="subcellular location">
    <molecule>Transmembrane protein gp41</molecule>
    <subcellularLocation>
        <location evidence="33">Virion membrane</location>
        <topology evidence="33">Single-pass type I membrane protein</topology>
    </subcellularLocation>
    <subcellularLocation>
        <location evidence="33">Host cell membrane</location>
        <topology evidence="33">Single-pass type I membrane protein</topology>
    </subcellularLocation>
    <subcellularLocation>
        <location evidence="33">Host endosome membrane</location>
        <topology evidence="33">Single-pass type I membrane protein</topology>
    </subcellularLocation>
    <text evidence="33">It is probably concentrated at the site of budding and incorporated into the virions possibly by contacts between the cytoplasmic tail of Env and the N-terminus of Gag.</text>
</comment>
<dbReference type="GO" id="GO:0019031">
    <property type="term" value="C:viral envelope"/>
    <property type="evidence" value="ECO:0007669"/>
    <property type="project" value="UniProtKB-KW"/>
</dbReference>
<feature type="region of interest" description="Immunosuppression" evidence="33">
    <location>
        <begin position="572"/>
        <end position="590"/>
    </location>
</feature>
<name>D4PEA2_HV1</name>
<feature type="region of interest" description="Disordered" evidence="35">
    <location>
        <begin position="717"/>
        <end position="741"/>
    </location>
</feature>
<feature type="chain" id="PRO_5023422042" description="Transmembrane protein gp41" evidence="33">
    <location>
        <begin position="510"/>
        <end position="854"/>
    </location>
</feature>
<evidence type="ECO:0000256" key="29">
    <source>
        <dbReference type="ARBA" id="ARBA00023280"/>
    </source>
</evidence>
<evidence type="ECO:0000256" key="25">
    <source>
        <dbReference type="ARBA" id="ARBA00023136"/>
    </source>
</evidence>
<evidence type="ECO:0000256" key="15">
    <source>
        <dbReference type="ARBA" id="ARBA00022703"/>
    </source>
</evidence>
<dbReference type="GO" id="GO:0039654">
    <property type="term" value="P:fusion of virus membrane with host endosome membrane"/>
    <property type="evidence" value="ECO:0007669"/>
    <property type="project" value="UniProtKB-UniRule"/>
</dbReference>
<evidence type="ECO:0000256" key="26">
    <source>
        <dbReference type="ARBA" id="ARBA00023139"/>
    </source>
</evidence>
<dbReference type="FunFam" id="1.10.287.210:FF:000001">
    <property type="entry name" value="Envelope glycoprotein gp160"/>
    <property type="match status" value="1"/>
</dbReference>
<keyword evidence="31 33" id="KW-1160">Virus entry into host cell</keyword>
<dbReference type="GO" id="GO:1903911">
    <property type="term" value="P:positive regulation of receptor clustering"/>
    <property type="evidence" value="ECO:0007669"/>
    <property type="project" value="UniProtKB-UniRule"/>
</dbReference>
<dbReference type="SUPFAM" id="SSF56502">
    <property type="entry name" value="gp120 core"/>
    <property type="match status" value="2"/>
</dbReference>
<evidence type="ECO:0000256" key="19">
    <source>
        <dbReference type="ARBA" id="ARBA00022870"/>
    </source>
</evidence>
<dbReference type="GO" id="GO:0016020">
    <property type="term" value="C:membrane"/>
    <property type="evidence" value="ECO:0007669"/>
    <property type="project" value="UniProtKB-UniRule"/>
</dbReference>
<keyword evidence="9 33" id="KW-1032">Host cell membrane</keyword>
<comment type="caution">
    <text evidence="33">Lacks conserved residue(s) required for the propagation of feature annotation.</text>
</comment>
<comment type="PTM">
    <text evidence="33">Specific enzymatic cleavages in vivo yield mature proteins. Envelope glycoproteins are synthesized as a inactive precursor that is heavily N-glycosylated and processed likely by host cell furin in the Golgi to yield the mature SU and TM proteins. The cleavage site between SU and TM requires the minimal sequence [KR]-X-[KR]-R. About 2 of the 9 disulfide bonds of gp41 are reduced by P4HB/PDI, following binding to CD4 receptor.</text>
</comment>
<evidence type="ECO:0000256" key="5">
    <source>
        <dbReference type="ARBA" id="ARBA00004578"/>
    </source>
</evidence>
<keyword evidence="16 33" id="KW-0732">Signal</keyword>
<evidence type="ECO:0000256" key="18">
    <source>
        <dbReference type="ARBA" id="ARBA00022844"/>
    </source>
</evidence>
<dbReference type="FunFam" id="1.20.5.490:FF:000001">
    <property type="entry name" value="Envelope glycoprotein gp160"/>
    <property type="match status" value="1"/>
</dbReference>
<keyword evidence="12 33" id="KW-1162">Viral penetration into host cytoplasm</keyword>
<evidence type="ECO:0000256" key="21">
    <source>
        <dbReference type="ARBA" id="ARBA00022890"/>
    </source>
</evidence>
<accession>D4PEA2</accession>
<keyword evidence="30 33" id="KW-0449">Lipoprotein</keyword>
<evidence type="ECO:0000259" key="37">
    <source>
        <dbReference type="Pfam" id="PF00517"/>
    </source>
</evidence>
<dbReference type="GO" id="GO:0055036">
    <property type="term" value="C:virion membrane"/>
    <property type="evidence" value="ECO:0007669"/>
    <property type="project" value="UniProtKB-SubCell"/>
</dbReference>
<comment type="subcellular location">
    <molecule>Surface protein gp120</molecule>
    <subcellularLocation>
        <location evidence="33">Virion membrane</location>
        <topology evidence="33">Peripheral membrane protein</topology>
    </subcellularLocation>
    <subcellularLocation>
        <location evidence="33">Host cell membrane</location>
        <topology evidence="33">Peripheral membrane protein</topology>
    </subcellularLocation>
    <subcellularLocation>
        <location evidence="33">Host endosome membrane</location>
        <topology evidence="33">Single-pass type I membrane protein</topology>
    </subcellularLocation>
    <text evidence="33">The surface protein is not anchored to the viral envelope, but associates with the extravirion surface through its binding to TM. It is probably concentrated at the site of budding and incorporated into the virions possibly by contacts between the cytoplasmic tail of Env and the N-terminus of Gag.</text>
</comment>
<keyword evidence="23 33" id="KW-1039">Host endosome</keyword>
<keyword evidence="15 33" id="KW-0053">Apoptosis</keyword>
<comment type="domain">
    <text evidence="33">Some of the most genetically diverse regions of the viral genome are present in Env. They are called variable regions 1 through 5 (V1 through V5). Coreceptor usage of gp120 is determined mainly by the primary structure of the third variable region (V3) in the outer domain of gp120. The sequence of V3 determines which coreceptor, CCR5 and/or CXCR4 (corresponding to R5/macrophage, X4/T cell and R5X4/T cell and macrophage tropism), is used to trigger the fusion potential of the Env complex, and hence which cells the virus can infect. Binding to CCR5 involves a region adjacent in addition to V3.</text>
</comment>
<evidence type="ECO:0000256" key="1">
    <source>
        <dbReference type="ARBA" id="ARBA00004402"/>
    </source>
</evidence>
<dbReference type="GO" id="GO:0075512">
    <property type="term" value="P:clathrin-dependent endocytosis of virus by host cell"/>
    <property type="evidence" value="ECO:0007669"/>
    <property type="project" value="UniProtKB-UniRule"/>
</dbReference>
<feature type="coiled-coil region" evidence="33">
    <location>
        <begin position="631"/>
        <end position="665"/>
    </location>
</feature>
<evidence type="ECO:0000256" key="8">
    <source>
        <dbReference type="ARBA" id="ARBA00022510"/>
    </source>
</evidence>
<evidence type="ECO:0000256" key="11">
    <source>
        <dbReference type="ARBA" id="ARBA00022581"/>
    </source>
</evidence>
<keyword evidence="21 33" id="KW-1164">Virus endocytosis by host</keyword>
<keyword evidence="29 33" id="KW-0899">Viral immunoevasion</keyword>
<comment type="function">
    <text evidence="33">Transmembrane protein gp41: Acts as a class I viral fusion protein. Under the current model, the protein has at least 3 conformational states: pre-fusion native state, pre-hairpin intermediate state, and post-fusion hairpin state. During fusion of viral and target intracellular membranes, the coiled coil regions (heptad repeats) assume a trimer-of-hairpins structure, positioning the fusion peptide in close proximity to the C-terminal region of the ectodomain. The formation of this structure appears to drive apposition and subsequent fusion of viral and target cell membranes. Complete fusion occurs in host cell endosomes and is dynamin-dependent, however some lipid transfer might occur at the plasma membrane. The virus undergoes clathrin-dependent internalization long before endosomal fusion, thus minimizing the surface exposure of conserved viral epitopes during fusion and reducing the efficacy of inhibitors targeting these epitopes. Membranes fusion leads to delivery of the nucleocapsid into the cytoplasm.</text>
</comment>
<dbReference type="GO" id="GO:0005198">
    <property type="term" value="F:structural molecule activity"/>
    <property type="evidence" value="ECO:0007669"/>
    <property type="project" value="UniProtKB-UniRule"/>
</dbReference>
<evidence type="ECO:0000256" key="6">
    <source>
        <dbReference type="ARBA" id="ARBA00004650"/>
    </source>
</evidence>
<feature type="compositionally biased region" description="Basic and acidic residues" evidence="35">
    <location>
        <begin position="721"/>
        <end position="730"/>
    </location>
</feature>
<evidence type="ECO:0000256" key="7">
    <source>
        <dbReference type="ARBA" id="ARBA00022506"/>
    </source>
</evidence>
<proteinExistence type="inferred from homology"/>
<feature type="region of interest" description="MPER; binding to GalCer" evidence="33">
    <location>
        <begin position="660"/>
        <end position="681"/>
    </location>
</feature>
<feature type="transmembrane region" description="Helical" evidence="34">
    <location>
        <begin position="676"/>
        <end position="703"/>
    </location>
</feature>
<feature type="disulfide bond" evidence="33">
    <location>
        <begin position="383"/>
        <end position="416"/>
    </location>
</feature>
<evidence type="ECO:0000256" key="12">
    <source>
        <dbReference type="ARBA" id="ARBA00022595"/>
    </source>
</evidence>
<dbReference type="Gene3D" id="1.10.287.210">
    <property type="match status" value="1"/>
</dbReference>
<evidence type="ECO:0000256" key="17">
    <source>
        <dbReference type="ARBA" id="ARBA00022804"/>
    </source>
</evidence>
<dbReference type="CDD" id="cd09909">
    <property type="entry name" value="HIV-1-like_HR1-HR2"/>
    <property type="match status" value="1"/>
</dbReference>
<keyword evidence="27 33" id="KW-1015">Disulfide bond</keyword>
<feature type="region of interest" description="V4" evidence="33">
    <location>
        <begin position="383"/>
        <end position="416"/>
    </location>
</feature>
<evidence type="ECO:0000256" key="23">
    <source>
        <dbReference type="ARBA" id="ARBA00023046"/>
    </source>
</evidence>
<dbReference type="Pfam" id="PF00516">
    <property type="entry name" value="GP120"/>
    <property type="match status" value="1"/>
</dbReference>
<dbReference type="InterPro" id="IPR000328">
    <property type="entry name" value="GP41-like"/>
</dbReference>
<comment type="domain">
    <text evidence="33">The YXXL motif is involved in determining the exact site of viral release at the surface of infected mononuclear cells and promotes endocytosis. YXXL and di-leucine endocytosis motifs interact directly or indirectly with the clathrin adapter complexes, opperate independently, and their activities are not additive.</text>
</comment>
<evidence type="ECO:0000256" key="3">
    <source>
        <dbReference type="ARBA" id="ARBA00004505"/>
    </source>
</evidence>
<comment type="miscellaneous">
    <text evidence="33">Inhibitors targeting HIV-1 viral envelope proteins are used as antiretroviral drugs. Attachment of virions to the cell surface via non-specific interactions and CD4 binding can be blocked by inhibitors that include cyanovirin-N, cyclotriazadisulfonamide analogs, PRO 2000, TNX 355 and PRO 542. In addition, BMS 806 can block CD4-induced conformational changes. Env interactions with the coreceptor molecules can be targeted by CCR5 antagonists including SCH-D, maraviroc (UK 427857) and aplaviroc (GW 873140), and the CXCR4 antagonist AMD 070. Fusion of viral and cellular membranes can be inhibited by peptides such as enfuvirtide and tifuvirtide (T 1249). Resistance to inhibitors associated with mutations in Env are observed. Most of the time, single mutations confer only a modest reduction in drug susceptibility. Combination of several mutations is usually required to develop a high-level drug resistance.</text>
</comment>
<keyword evidence="11 33" id="KW-0945">Host-virus interaction</keyword>
<evidence type="ECO:0000256" key="34">
    <source>
        <dbReference type="RuleBase" id="RU363095"/>
    </source>
</evidence>
<dbReference type="Gene3D" id="1.20.5.490">
    <property type="entry name" value="Single helix bin"/>
    <property type="match status" value="1"/>
</dbReference>
<evidence type="ECO:0000313" key="38">
    <source>
        <dbReference type="EMBL" id="ADD66796.1"/>
    </source>
</evidence>
<evidence type="ECO:0000256" key="13">
    <source>
        <dbReference type="ARBA" id="ARBA00022685"/>
    </source>
</evidence>
<keyword evidence="28 33" id="KW-0325">Glycoprotein</keyword>
<comment type="similarity">
    <text evidence="33">Belongs to the HIV-1 env protein family.</text>
</comment>
<keyword evidence="13 33" id="KW-0165">Cleavage on pair of basic residues</keyword>
<comment type="subunit">
    <text evidence="32">The mature envelope protein (Env) consists of a homotrimer of non-covalently associated gp120-gp41 heterodimers. The resulting complex protrudes from the virus surface as a spike. There seems to be as few as 10 spikes on the average virion. Interacts with host CD4, CCR5 and CXCR4. Gp120 also interacts with the C-type lectins CD209/DC-SIGN and CLEC4M/DC-SIGNR (collectively referred to as DC-SIGN(R)). Gp120 and gp41 interact with GalCer. Gp120 interacts with host ITGA4/ITGB7 complex; on CD4+ T-cells, this interaction results in rapid activation of integrin ITGAL/LFA-1, which facilitates efficient cell-to-cell spreading of HIV-1. Gp120 interacts with cell-associated heparan sulfate; this interaction increases virus infectivity on permissive cells and may be involved in infection of CD4- cells.</text>
</comment>